<dbReference type="GO" id="GO:0007155">
    <property type="term" value="P:cell adhesion"/>
    <property type="evidence" value="ECO:0007669"/>
    <property type="project" value="InterPro"/>
</dbReference>
<feature type="domain" description="OmpA-like" evidence="7">
    <location>
        <begin position="316"/>
        <end position="429"/>
    </location>
</feature>
<comment type="subcellular location">
    <subcellularLocation>
        <location evidence="1">Cell outer membrane</location>
    </subcellularLocation>
</comment>
<dbReference type="GO" id="GO:0009279">
    <property type="term" value="C:cell outer membrane"/>
    <property type="evidence" value="ECO:0007669"/>
    <property type="project" value="UniProtKB-SubCell"/>
</dbReference>
<dbReference type="InterPro" id="IPR036737">
    <property type="entry name" value="OmpA-like_sf"/>
</dbReference>
<dbReference type="InterPro" id="IPR006665">
    <property type="entry name" value="OmpA-like"/>
</dbReference>
<dbReference type="Gene3D" id="4.10.1080.10">
    <property type="entry name" value="TSP type-3 repeat"/>
    <property type="match status" value="1"/>
</dbReference>
<evidence type="ECO:0000256" key="4">
    <source>
        <dbReference type="ARBA" id="ARBA00023237"/>
    </source>
</evidence>
<dbReference type="InterPro" id="IPR003367">
    <property type="entry name" value="Thrombospondin_3-like_rpt"/>
</dbReference>
<evidence type="ECO:0000313" key="8">
    <source>
        <dbReference type="EMBL" id="SFO58529.1"/>
    </source>
</evidence>
<dbReference type="Gene3D" id="3.30.1330.60">
    <property type="entry name" value="OmpA-like domain"/>
    <property type="match status" value="1"/>
</dbReference>
<dbReference type="RefSeq" id="WP_091654974.1">
    <property type="nucleotide sequence ID" value="NZ_FOVW01000008.1"/>
</dbReference>
<evidence type="ECO:0000259" key="7">
    <source>
        <dbReference type="PROSITE" id="PS51123"/>
    </source>
</evidence>
<feature type="region of interest" description="Disordered" evidence="6">
    <location>
        <begin position="410"/>
        <end position="429"/>
    </location>
</feature>
<organism evidence="8 9">
    <name type="scientific">Algoriphagus ornithinivorans</name>
    <dbReference type="NCBI Taxonomy" id="226506"/>
    <lineage>
        <taxon>Bacteria</taxon>
        <taxon>Pseudomonadati</taxon>
        <taxon>Bacteroidota</taxon>
        <taxon>Cytophagia</taxon>
        <taxon>Cytophagales</taxon>
        <taxon>Cyclobacteriaceae</taxon>
        <taxon>Algoriphagus</taxon>
    </lineage>
</organism>
<accession>A0A1I5IDV9</accession>
<sequence length="429" mass="47733">MKKVILILVYMGLISIGYAQKEFNQWSIETNIGFNKAMSPLAPPYLTPTLNVGHFDVGARYMINEKFGIKGIFEAGSFSNWEGKSPDFKTNYMNLGLVGVANLGRIWNFESFTRKFGFLGHFGTGVTRIKYITSPLPIVPEYSQVIKTGITGLFKFSQNIALSGKIEMNYNSRQDFTFDGSQYNTSLPVTVPENPRGHATGVWWVGTLGLNFYLGSKEQHADWYIKPDPYLTKDELASQISSIKDMLKDSDGDGIPDYLDKEPNTPADARVGTDGVTLDSDGDGLADHLDKCPFLPGPAATSGCPVEEIINQEDYLKKAIQDNYVNVYFAFDSSKPLAFSISSIQFVSNFLKRNPGLKLEVRGYADEIGPENYNLKLSEKRAQAVHDLLIKSGIDAARLTFKGYGEDTSVDKNSENARQMARRTSFEIK</sequence>
<keyword evidence="2" id="KW-0732">Signal</keyword>
<keyword evidence="3 5" id="KW-0472">Membrane</keyword>
<dbReference type="SUPFAM" id="SSF103088">
    <property type="entry name" value="OmpA-like"/>
    <property type="match status" value="1"/>
</dbReference>
<evidence type="ECO:0000256" key="6">
    <source>
        <dbReference type="SAM" id="MobiDB-lite"/>
    </source>
</evidence>
<dbReference type="GO" id="GO:0005509">
    <property type="term" value="F:calcium ion binding"/>
    <property type="evidence" value="ECO:0007669"/>
    <property type="project" value="InterPro"/>
</dbReference>
<name>A0A1I5IDV9_9BACT</name>
<keyword evidence="4" id="KW-0998">Cell outer membrane</keyword>
<dbReference type="STRING" id="226506.SAMN04488519_108230"/>
<dbReference type="PROSITE" id="PS51123">
    <property type="entry name" value="OMPA_2"/>
    <property type="match status" value="1"/>
</dbReference>
<dbReference type="SUPFAM" id="SSF103647">
    <property type="entry name" value="TSP type-3 repeat"/>
    <property type="match status" value="1"/>
</dbReference>
<dbReference type="PANTHER" id="PTHR30329:SF21">
    <property type="entry name" value="LIPOPROTEIN YIAD-RELATED"/>
    <property type="match status" value="1"/>
</dbReference>
<gene>
    <name evidence="8" type="ORF">SAMN04488519_108230</name>
</gene>
<dbReference type="PANTHER" id="PTHR30329">
    <property type="entry name" value="STATOR ELEMENT OF FLAGELLAR MOTOR COMPLEX"/>
    <property type="match status" value="1"/>
</dbReference>
<dbReference type="InterPro" id="IPR050330">
    <property type="entry name" value="Bact_OuterMem_StrucFunc"/>
</dbReference>
<evidence type="ECO:0000256" key="2">
    <source>
        <dbReference type="ARBA" id="ARBA00022729"/>
    </source>
</evidence>
<dbReference type="AlphaFoldDB" id="A0A1I5IDV9"/>
<evidence type="ECO:0000256" key="5">
    <source>
        <dbReference type="PROSITE-ProRule" id="PRU00473"/>
    </source>
</evidence>
<evidence type="ECO:0000256" key="1">
    <source>
        <dbReference type="ARBA" id="ARBA00004442"/>
    </source>
</evidence>
<dbReference type="Pfam" id="PF02412">
    <property type="entry name" value="TSP_3"/>
    <property type="match status" value="1"/>
</dbReference>
<reference evidence="9" key="1">
    <citation type="submission" date="2016-10" db="EMBL/GenBank/DDBJ databases">
        <authorList>
            <person name="Varghese N."/>
            <person name="Submissions S."/>
        </authorList>
    </citation>
    <scope>NUCLEOTIDE SEQUENCE [LARGE SCALE GENOMIC DNA]</scope>
    <source>
        <strain evidence="9">DSM 15282</strain>
    </source>
</reference>
<dbReference type="PROSITE" id="PS01068">
    <property type="entry name" value="OMPA_1"/>
    <property type="match status" value="1"/>
</dbReference>
<dbReference type="Pfam" id="PF00691">
    <property type="entry name" value="OmpA"/>
    <property type="match status" value="1"/>
</dbReference>
<protein>
    <submittedName>
        <fullName evidence="8">OmpA-OmpF porin, OOP family</fullName>
    </submittedName>
</protein>
<dbReference type="Proteomes" id="UP000199564">
    <property type="component" value="Unassembled WGS sequence"/>
</dbReference>
<dbReference type="CDD" id="cd07185">
    <property type="entry name" value="OmpA_C-like"/>
    <property type="match status" value="1"/>
</dbReference>
<dbReference type="InterPro" id="IPR006664">
    <property type="entry name" value="OMP_bac"/>
</dbReference>
<dbReference type="InterPro" id="IPR006690">
    <property type="entry name" value="OMPA-like_CS"/>
</dbReference>
<dbReference type="EMBL" id="FOVW01000008">
    <property type="protein sequence ID" value="SFO58529.1"/>
    <property type="molecule type" value="Genomic_DNA"/>
</dbReference>
<dbReference type="InterPro" id="IPR028974">
    <property type="entry name" value="TSP_type-3_rpt"/>
</dbReference>
<evidence type="ECO:0000256" key="3">
    <source>
        <dbReference type="ARBA" id="ARBA00023136"/>
    </source>
</evidence>
<proteinExistence type="predicted"/>
<evidence type="ECO:0000313" key="9">
    <source>
        <dbReference type="Proteomes" id="UP000199564"/>
    </source>
</evidence>
<dbReference type="PRINTS" id="PR01021">
    <property type="entry name" value="OMPADOMAIN"/>
</dbReference>
<keyword evidence="9" id="KW-1185">Reference proteome</keyword>